<dbReference type="GO" id="GO:0001514">
    <property type="term" value="P:selenocysteine incorporation"/>
    <property type="evidence" value="ECO:0007669"/>
    <property type="project" value="InterPro"/>
</dbReference>
<dbReference type="EMBL" id="JADWYS010000002">
    <property type="protein sequence ID" value="MBG9390681.1"/>
    <property type="molecule type" value="Genomic_DNA"/>
</dbReference>
<keyword evidence="10" id="KW-0251">Elongation factor</keyword>
<dbReference type="CDD" id="cd04171">
    <property type="entry name" value="SelB"/>
    <property type="match status" value="1"/>
</dbReference>
<dbReference type="CDD" id="cd15491">
    <property type="entry name" value="selB_III"/>
    <property type="match status" value="1"/>
</dbReference>
<dbReference type="InterPro" id="IPR036388">
    <property type="entry name" value="WH-like_DNA-bd_sf"/>
</dbReference>
<dbReference type="Gene3D" id="2.40.30.10">
    <property type="entry name" value="Translation factors"/>
    <property type="match status" value="1"/>
</dbReference>
<evidence type="ECO:0000256" key="1">
    <source>
        <dbReference type="ARBA" id="ARBA00004496"/>
    </source>
</evidence>
<keyword evidence="3" id="KW-0963">Cytoplasm</keyword>
<dbReference type="NCBIfam" id="TIGR00475">
    <property type="entry name" value="selB"/>
    <property type="match status" value="1"/>
</dbReference>
<dbReference type="PROSITE" id="PS00301">
    <property type="entry name" value="G_TR_1"/>
    <property type="match status" value="1"/>
</dbReference>
<evidence type="ECO:0000256" key="5">
    <source>
        <dbReference type="ARBA" id="ARBA00022917"/>
    </source>
</evidence>
<dbReference type="Gene3D" id="1.10.10.10">
    <property type="entry name" value="Winged helix-like DNA-binding domain superfamily/Winged helix DNA-binding domain"/>
    <property type="match status" value="1"/>
</dbReference>
<dbReference type="SUPFAM" id="SSF46785">
    <property type="entry name" value="Winged helix' DNA-binding domain"/>
    <property type="match status" value="2"/>
</dbReference>
<dbReference type="Pfam" id="PF09106">
    <property type="entry name" value="WHD_2nd_SelB"/>
    <property type="match status" value="1"/>
</dbReference>
<evidence type="ECO:0000259" key="9">
    <source>
        <dbReference type="PROSITE" id="PS51722"/>
    </source>
</evidence>
<dbReference type="InterPro" id="IPR057335">
    <property type="entry name" value="Beta-barrel_SelB"/>
</dbReference>
<evidence type="ECO:0000256" key="7">
    <source>
        <dbReference type="ARBA" id="ARBA00025526"/>
    </source>
</evidence>
<evidence type="ECO:0000256" key="6">
    <source>
        <dbReference type="ARBA" id="ARBA00023134"/>
    </source>
</evidence>
<evidence type="ECO:0000256" key="8">
    <source>
        <dbReference type="ARBA" id="ARBA00031615"/>
    </source>
</evidence>
<dbReference type="AlphaFoldDB" id="A0A931H8I2"/>
<dbReference type="SUPFAM" id="SSF50465">
    <property type="entry name" value="EF-Tu/eEF-1alpha/eIF2-gamma C-terminal domain"/>
    <property type="match status" value="1"/>
</dbReference>
<dbReference type="InterPro" id="IPR004535">
    <property type="entry name" value="Transl_elong_SelB"/>
</dbReference>
<keyword evidence="6" id="KW-0342">GTP-binding</keyword>
<dbReference type="SUPFAM" id="SSF52540">
    <property type="entry name" value="P-loop containing nucleoside triphosphate hydrolases"/>
    <property type="match status" value="1"/>
</dbReference>
<evidence type="ECO:0000256" key="3">
    <source>
        <dbReference type="ARBA" id="ARBA00022490"/>
    </source>
</evidence>
<name>A0A931H8I2_9BURK</name>
<dbReference type="GO" id="GO:0003924">
    <property type="term" value="F:GTPase activity"/>
    <property type="evidence" value="ECO:0007669"/>
    <property type="project" value="InterPro"/>
</dbReference>
<dbReference type="InterPro" id="IPR027417">
    <property type="entry name" value="P-loop_NTPase"/>
</dbReference>
<dbReference type="InterPro" id="IPR009001">
    <property type="entry name" value="Transl_elong_EF1A/Init_IF2_C"/>
</dbReference>
<dbReference type="Pfam" id="PF25461">
    <property type="entry name" value="Beta-barrel_SelB"/>
    <property type="match status" value="1"/>
</dbReference>
<dbReference type="InterPro" id="IPR000795">
    <property type="entry name" value="T_Tr_GTP-bd_dom"/>
</dbReference>
<keyword evidence="11" id="KW-1185">Reference proteome</keyword>
<dbReference type="InterPro" id="IPR050055">
    <property type="entry name" value="EF-Tu_GTPase"/>
</dbReference>
<dbReference type="Pfam" id="PF00009">
    <property type="entry name" value="GTP_EFTU"/>
    <property type="match status" value="1"/>
</dbReference>
<comment type="function">
    <text evidence="7">Translation factor necessary for the incorporation of selenocysteine into proteins. It probably replaces EF-Tu for the insertion of selenocysteine directed by the UGA codon. SelB binds GTP and GDP.</text>
</comment>
<keyword evidence="5" id="KW-0648">Protein biosynthesis</keyword>
<dbReference type="GO" id="GO:0003746">
    <property type="term" value="F:translation elongation factor activity"/>
    <property type="evidence" value="ECO:0007669"/>
    <property type="project" value="UniProtKB-KW"/>
</dbReference>
<dbReference type="InterPro" id="IPR036390">
    <property type="entry name" value="WH_DNA-bd_sf"/>
</dbReference>
<proteinExistence type="predicted"/>
<dbReference type="GO" id="GO:0003723">
    <property type="term" value="F:RNA binding"/>
    <property type="evidence" value="ECO:0007669"/>
    <property type="project" value="InterPro"/>
</dbReference>
<dbReference type="GO" id="GO:0005829">
    <property type="term" value="C:cytosol"/>
    <property type="evidence" value="ECO:0007669"/>
    <property type="project" value="TreeGrafter"/>
</dbReference>
<accession>A0A931H8I2</accession>
<dbReference type="RefSeq" id="WP_196988658.1">
    <property type="nucleotide sequence ID" value="NZ_JADWYS010000002.1"/>
</dbReference>
<dbReference type="Proteomes" id="UP000651050">
    <property type="component" value="Unassembled WGS sequence"/>
</dbReference>
<dbReference type="SUPFAM" id="SSF50447">
    <property type="entry name" value="Translation proteins"/>
    <property type="match status" value="1"/>
</dbReference>
<dbReference type="PANTHER" id="PTHR43721:SF22">
    <property type="entry name" value="ELONGATION FACTOR TU, MITOCHONDRIAL"/>
    <property type="match status" value="1"/>
</dbReference>
<sequence>MIVATAGHIDHGKTTLVKALTGVDTDRLPEEKARGISIDIGFAYATLPTGASLAFVDVPGHERFIHNMLAGVAGIDFALLVVAADDGPMPQTREHLHILDLFGVASGVAVITKVDRVAPERVAQVRADVAALLAGTALAGSPVLEVSAPGGLGIEALQELLAHAAAARATQARQGRGFRFTIDRSFSASGSGTVVTGTVHDGELALGDKLVVSPSGLPVRVRGIHQRGHAGERAGAGERCAINIAGATPAQAGRGMWLVAPHAHAATQRVDAHLRLLASDRKPLRHWDPVHFHIGTADVLARVVMPGDVLAPGHAAIVQFALDKPVSAVLGDRFVIRDPSAQVTLGGGRIVDPFALHPRGRREARDTRLAALEAADAQAAWTRLLDASPHGVGVQAFRRTFNLTPAAMQALLDSSRAALPGGDQAGAFSAAALQALEDTLLSTLRAFHGATPHAAGMDTDRLLRKAFPKLAHKEALALLRAMAAAGAVDVRGSLVRLPGHQPAARAGDAGLWKQLEPLYATLGVNIPLLREVAARSGVEEPALRDLLKHRQVSGEMVRIATDRFLPRPALAQLAEAIVALARARGQADFTIADYRDFTGIGRNLAIEVLEYFDRLGLTQRGADSRSIRCLDEHIAASLRDPDWRPGALQPG</sequence>
<dbReference type="PRINTS" id="PR00315">
    <property type="entry name" value="ELONGATNFCT"/>
</dbReference>
<evidence type="ECO:0000256" key="4">
    <source>
        <dbReference type="ARBA" id="ARBA00022741"/>
    </source>
</evidence>
<dbReference type="InterPro" id="IPR004161">
    <property type="entry name" value="EFTu-like_2"/>
</dbReference>
<dbReference type="PROSITE" id="PS51722">
    <property type="entry name" value="G_TR_2"/>
    <property type="match status" value="1"/>
</dbReference>
<protein>
    <recommendedName>
        <fullName evidence="2">Selenocysteine-specific elongation factor</fullName>
    </recommendedName>
    <alternativeName>
        <fullName evidence="8">SelB translation factor</fullName>
    </alternativeName>
</protein>
<dbReference type="InterPro" id="IPR031157">
    <property type="entry name" value="G_TR_CS"/>
</dbReference>
<reference evidence="10" key="1">
    <citation type="submission" date="2020-11" db="EMBL/GenBank/DDBJ databases">
        <title>Bacterial whole genome sequence for Caenimonas sp. DR4.4.</title>
        <authorList>
            <person name="Le V."/>
            <person name="Ko S.-R."/>
            <person name="Ahn C.-Y."/>
            <person name="Oh H.-M."/>
        </authorList>
    </citation>
    <scope>NUCLEOTIDE SEQUENCE</scope>
    <source>
        <strain evidence="10">DR4.4</strain>
    </source>
</reference>
<dbReference type="InterPro" id="IPR009000">
    <property type="entry name" value="Transl_B-barrel_sf"/>
</dbReference>
<dbReference type="InterPro" id="IPR015191">
    <property type="entry name" value="SelB_WHD4"/>
</dbReference>
<dbReference type="PANTHER" id="PTHR43721">
    <property type="entry name" value="ELONGATION FACTOR TU-RELATED"/>
    <property type="match status" value="1"/>
</dbReference>
<dbReference type="GO" id="GO:0005525">
    <property type="term" value="F:GTP binding"/>
    <property type="evidence" value="ECO:0007669"/>
    <property type="project" value="UniProtKB-KW"/>
</dbReference>
<dbReference type="Gene3D" id="3.40.50.300">
    <property type="entry name" value="P-loop containing nucleotide triphosphate hydrolases"/>
    <property type="match status" value="1"/>
</dbReference>
<feature type="domain" description="Tr-type G" evidence="9">
    <location>
        <begin position="1"/>
        <end position="170"/>
    </location>
</feature>
<comment type="caution">
    <text evidence="10">The sequence shown here is derived from an EMBL/GenBank/DDBJ whole genome shotgun (WGS) entry which is preliminary data.</text>
</comment>
<dbReference type="Gene3D" id="1.10.10.2770">
    <property type="match status" value="1"/>
</dbReference>
<dbReference type="InterPro" id="IPR015190">
    <property type="entry name" value="Elong_fac_SelB-wing-hlx_typ-2"/>
</dbReference>
<keyword evidence="4" id="KW-0547">Nucleotide-binding</keyword>
<organism evidence="10 11">
    <name type="scientific">Caenimonas aquaedulcis</name>
    <dbReference type="NCBI Taxonomy" id="2793270"/>
    <lineage>
        <taxon>Bacteria</taxon>
        <taxon>Pseudomonadati</taxon>
        <taxon>Pseudomonadota</taxon>
        <taxon>Betaproteobacteria</taxon>
        <taxon>Burkholderiales</taxon>
        <taxon>Comamonadaceae</taxon>
        <taxon>Caenimonas</taxon>
    </lineage>
</organism>
<dbReference type="Pfam" id="PF03144">
    <property type="entry name" value="GTP_EFTU_D2"/>
    <property type="match status" value="1"/>
</dbReference>
<gene>
    <name evidence="10" type="primary">selB</name>
    <name evidence="10" type="ORF">I5803_21800</name>
</gene>
<evidence type="ECO:0000313" key="11">
    <source>
        <dbReference type="Proteomes" id="UP000651050"/>
    </source>
</evidence>
<evidence type="ECO:0000313" key="10">
    <source>
        <dbReference type="EMBL" id="MBG9390681.1"/>
    </source>
</evidence>
<dbReference type="Pfam" id="PF09107">
    <property type="entry name" value="WHD_3rd_SelB"/>
    <property type="match status" value="1"/>
</dbReference>
<comment type="subcellular location">
    <subcellularLocation>
        <location evidence="1">Cytoplasm</location>
    </subcellularLocation>
</comment>
<evidence type="ECO:0000256" key="2">
    <source>
        <dbReference type="ARBA" id="ARBA00015953"/>
    </source>
</evidence>